<gene>
    <name evidence="1" type="ordered locus">Mnod_2206</name>
</gene>
<organism evidence="1 2">
    <name type="scientific">Methylobacterium nodulans (strain LMG 21967 / CNCM I-2342 / ORS 2060)</name>
    <dbReference type="NCBI Taxonomy" id="460265"/>
    <lineage>
        <taxon>Bacteria</taxon>
        <taxon>Pseudomonadati</taxon>
        <taxon>Pseudomonadota</taxon>
        <taxon>Alphaproteobacteria</taxon>
        <taxon>Hyphomicrobiales</taxon>
        <taxon>Methylobacteriaceae</taxon>
        <taxon>Methylobacterium</taxon>
    </lineage>
</organism>
<dbReference type="EMBL" id="CP001349">
    <property type="protein sequence ID" value="ACL57188.1"/>
    <property type="molecule type" value="Genomic_DNA"/>
</dbReference>
<keyword evidence="2" id="KW-1185">Reference proteome</keyword>
<accession>B8I9W0</accession>
<evidence type="ECO:0000313" key="2">
    <source>
        <dbReference type="Proteomes" id="UP000008207"/>
    </source>
</evidence>
<reference evidence="1 2" key="1">
    <citation type="submission" date="2009-01" db="EMBL/GenBank/DDBJ databases">
        <title>Complete sequence of chromosome of Methylobacterium nodulans ORS 2060.</title>
        <authorList>
            <consortium name="US DOE Joint Genome Institute"/>
            <person name="Lucas S."/>
            <person name="Copeland A."/>
            <person name="Lapidus A."/>
            <person name="Glavina del Rio T."/>
            <person name="Dalin E."/>
            <person name="Tice H."/>
            <person name="Bruce D."/>
            <person name="Goodwin L."/>
            <person name="Pitluck S."/>
            <person name="Sims D."/>
            <person name="Brettin T."/>
            <person name="Detter J.C."/>
            <person name="Han C."/>
            <person name="Larimer F."/>
            <person name="Land M."/>
            <person name="Hauser L."/>
            <person name="Kyrpides N."/>
            <person name="Ivanova N."/>
            <person name="Marx C.J."/>
            <person name="Richardson P."/>
        </authorList>
    </citation>
    <scope>NUCLEOTIDE SEQUENCE [LARGE SCALE GENOMIC DNA]</scope>
    <source>
        <strain evidence="2">LMG 21967 / CNCM I-2342 / ORS 2060</strain>
    </source>
</reference>
<name>B8I9W0_METNO</name>
<dbReference type="KEGG" id="mno:Mnod_2206"/>
<dbReference type="AlphaFoldDB" id="B8I9W0"/>
<dbReference type="Proteomes" id="UP000008207">
    <property type="component" value="Chromosome"/>
</dbReference>
<dbReference type="HOGENOM" id="CLU_3397406_0_0_5"/>
<protein>
    <submittedName>
        <fullName evidence="1">Uncharacterized protein</fullName>
    </submittedName>
</protein>
<sequence length="31" mass="3394">MGFFSNLLKSGQQAVAASRPAWRRFPPNTTG</sequence>
<proteinExistence type="predicted"/>
<evidence type="ECO:0000313" key="1">
    <source>
        <dbReference type="EMBL" id="ACL57188.1"/>
    </source>
</evidence>